<name>A0AAD2Q2J1_9AGAR</name>
<dbReference type="GO" id="GO:0016504">
    <property type="term" value="F:peptidase activator activity"/>
    <property type="evidence" value="ECO:0007669"/>
    <property type="project" value="InterPro"/>
</dbReference>
<dbReference type="InterPro" id="IPR055455">
    <property type="entry name" value="HEAT_PSME4"/>
</dbReference>
<dbReference type="Gene3D" id="1.25.10.10">
    <property type="entry name" value="Leucine-rich Repeat Variant"/>
    <property type="match status" value="1"/>
</dbReference>
<dbReference type="InterPro" id="IPR032430">
    <property type="entry name" value="Blm10_mid"/>
</dbReference>
<keyword evidence="7" id="KW-0234">DNA repair</keyword>
<evidence type="ECO:0000259" key="10">
    <source>
        <dbReference type="Pfam" id="PF16507"/>
    </source>
</evidence>
<gene>
    <name evidence="12" type="ORF">MYCIT1_LOCUS12232</name>
</gene>
<evidence type="ECO:0000256" key="3">
    <source>
        <dbReference type="ARBA" id="ARBA00005739"/>
    </source>
</evidence>
<dbReference type="PANTHER" id="PTHR32170:SF3">
    <property type="entry name" value="PROTEASOME ACTIVATOR COMPLEX SUBUNIT 4"/>
    <property type="match status" value="1"/>
</dbReference>
<evidence type="ECO:0008006" key="14">
    <source>
        <dbReference type="Google" id="ProtNLM"/>
    </source>
</evidence>
<dbReference type="InterPro" id="IPR016024">
    <property type="entry name" value="ARM-type_fold"/>
</dbReference>
<dbReference type="Pfam" id="PF16507">
    <property type="entry name" value="HEAT_PSME4_mid"/>
    <property type="match status" value="1"/>
</dbReference>
<evidence type="ECO:0000256" key="8">
    <source>
        <dbReference type="ARBA" id="ARBA00023242"/>
    </source>
</evidence>
<keyword evidence="8" id="KW-0539">Nucleus</keyword>
<accession>A0AAD2Q2J1</accession>
<dbReference type="SUPFAM" id="SSF48371">
    <property type="entry name" value="ARM repeat"/>
    <property type="match status" value="2"/>
</dbReference>
<feature type="domain" description="Proteasome activator complex subunit 4-like HEAT repeat-like" evidence="11">
    <location>
        <begin position="1306"/>
        <end position="1508"/>
    </location>
</feature>
<evidence type="ECO:0000313" key="12">
    <source>
        <dbReference type="EMBL" id="CAK5268901.1"/>
    </source>
</evidence>
<evidence type="ECO:0000259" key="9">
    <source>
        <dbReference type="Pfam" id="PF11919"/>
    </source>
</evidence>
<dbReference type="GO" id="GO:0006281">
    <property type="term" value="P:DNA repair"/>
    <property type="evidence" value="ECO:0007669"/>
    <property type="project" value="UniProtKB-KW"/>
</dbReference>
<dbReference type="EMBL" id="CAVNYO010000138">
    <property type="protein sequence ID" value="CAK5268901.1"/>
    <property type="molecule type" value="Genomic_DNA"/>
</dbReference>
<organism evidence="12 13">
    <name type="scientific">Mycena citricolor</name>
    <dbReference type="NCBI Taxonomy" id="2018698"/>
    <lineage>
        <taxon>Eukaryota</taxon>
        <taxon>Fungi</taxon>
        <taxon>Dikarya</taxon>
        <taxon>Basidiomycota</taxon>
        <taxon>Agaricomycotina</taxon>
        <taxon>Agaricomycetes</taxon>
        <taxon>Agaricomycetidae</taxon>
        <taxon>Agaricales</taxon>
        <taxon>Marasmiineae</taxon>
        <taxon>Mycenaceae</taxon>
        <taxon>Mycena</taxon>
    </lineage>
</organism>
<dbReference type="GO" id="GO:0070628">
    <property type="term" value="F:proteasome binding"/>
    <property type="evidence" value="ECO:0007669"/>
    <property type="project" value="InterPro"/>
</dbReference>
<feature type="domain" description="Proteasome activator complex subunit 4 C-terminal" evidence="9">
    <location>
        <begin position="1792"/>
        <end position="1877"/>
    </location>
</feature>
<feature type="domain" description="Proteasome activator Blm10 middle HEAT repeats region" evidence="10">
    <location>
        <begin position="337"/>
        <end position="866"/>
    </location>
</feature>
<dbReference type="Proteomes" id="UP001295794">
    <property type="component" value="Unassembled WGS sequence"/>
</dbReference>
<dbReference type="Pfam" id="PF11919">
    <property type="entry name" value="PSME4_C"/>
    <property type="match status" value="1"/>
</dbReference>
<evidence type="ECO:0000256" key="1">
    <source>
        <dbReference type="ARBA" id="ARBA00004324"/>
    </source>
</evidence>
<keyword evidence="4" id="KW-0963">Cytoplasm</keyword>
<reference evidence="12" key="1">
    <citation type="submission" date="2023-11" db="EMBL/GenBank/DDBJ databases">
        <authorList>
            <person name="De Vega J J."/>
            <person name="De Vega J J."/>
        </authorList>
    </citation>
    <scope>NUCLEOTIDE SEQUENCE</scope>
</reference>
<evidence type="ECO:0000256" key="7">
    <source>
        <dbReference type="ARBA" id="ARBA00023204"/>
    </source>
</evidence>
<sequence>MSEEADEELQGYLSASPYECETPAEMIAKLEWIVSKMHVLIKTKNWALILPWDIVLEGWLHQHYPIPKAMRAKLAQLYYELMVLPGIDARLSRMWVQMFMLVIDAKPGMPRKLEPADLQLSWAPLWRALAKELWPSGRKRSDLKARNTINLLIFAAEHARAYFPASEIPDMLATMLPLTTQSTMVGMFPVLVSFLPLSDPHLYMPTLLSMSKACNSIIVDERILERAAELSEAHAASSTAWKDIGIWSHADWNYLIGKGMSAIEVPVGGKGSLGTAANADTSQRWATRIKKTISRQQCLAKILVYSMAVDGDARDHGGLEGGATAGFVAGSQALDTLDRLLTSVETYFHPSNSGPYTVVLTSFLTHTASYLYQRWKEEELPSCETPASHRLTASIRRGFVGILRTPALLAMFSKDPLSMGYAQTALKTLSILEPNLIMPELIDRAYNGLEVVNETHRTTAVLTMLTAISRTLVTERIWFPGQKHLVPLLELSLPGIDLNDPVKTACATTFIVAAVQHIRVGDLSTHASGLPLVDEEAMDVDSDTTPFPAGSEMGEVPQLSRTDERALVRDSTAGFADWVVSLFRRVLALFENLPEEGGRRNTTGGKQEETVLSSIKSMMDIVCLHLSDHLFELVLRLVYDYGTTNAKSNAVRAFGQLVGCLARVQPEQTMAKFLPFCIAQVEEELRHGASSVRTTSSSAAIPSDTTLHWNMSILRGCLSYGGPAILKYKKQVIDLLILLTDKTKGERGYSGTGRMLSRILNNVASIYPINNRFVNSDEWQDPAFEKDHNAHWGKLYEAKDVKVEWHVPSDAEIEFVLEILDTVQKPLVEKLEELVPKTSEWDGEARNDFCRYLFACRSIWAGLPTLYREYPHLKNVVAPLIRESEVTGLVVSSLNPHAGFTLTDPADPRYQKVLAHRERFGELIVKASSALRQKASGDENDHIDAVMGVTRSMDVYLLSYGTPNSTLESLIKNYKQARDANRIWVREKANSRLVFVKRAQMYHNQRLALQTVFRLRSELDDRIIVELVEMSLSSYTRIRRQAQAVVSTMKTYYIRFLRYVLPIMLAALGKGNDPDRMKGSLYVLADKPIMLHALSDVILQGDMHRALLECQHEEKPSIQKLVTEVANEFKAHFREESGHSDSYTLPTDRVEAALAELQNEFTPAVIDKPLLDEAMSKTPKRVALQLEMHQKTVSSILEIAQRPLTHWRYTQIAVRFLTSLLRREMPAPAQVARFFVQNSVSPQNTIQSTAQMAIVKLALHVKMRTYAKSPEQLWFEEWDHPVVKHIPVADPMTFLGRLNTAPRDFFVDKLESGFLLWTPTVRAYYAGEEQQQPVAWESESLDTLREIHALVTQDDYFGKLAALWSQESVKNTGSLGMRPDNVSYIKTLAKMFEGGVLDELIAITDSLLADPDKFKQRAGGEFMGGLWRGSKHWPKSLSDQLWKWSIAKLDVVFTQLKPDTFGFWKVLITSQLQDRDPRRNQPLIDWLLARPLDFSGDSVFEMSKSLYLLGLLPDTLGERFTRADETTQLLFANMNIGFNEIRTHISTYLHAMMTGQWQPLYPTLQALTGACESSADPLKLRDSKYGPQFDEILVRLGQLREERLPPPRVSQSEYDKIGLTFLSLVWISSFGTYPALIFPHMVDMMPEILRMSELNDSSELQLYSTGVLYVVSAAPAPPLYVPEILGNFITAIKSSTSWRIRLLALPTLVIFFYRNLMTISTEGVSEVMDVLLLCLSDENVEVRQMASNVLSGVVRCSQRASIVPLKNRFLNLARKTVLPARRDAEYANALRSLHSAILGLCALIESFPYTVEPWMPPLTDVLAAHATDPPPISTTIRKCASEFKKTHQDTWHKDQLSFGEEYLQNLSTMLVGTSYYA</sequence>
<keyword evidence="5" id="KW-0677">Repeat</keyword>
<keyword evidence="6" id="KW-0227">DNA damage</keyword>
<proteinExistence type="inferred from homology"/>
<evidence type="ECO:0000256" key="5">
    <source>
        <dbReference type="ARBA" id="ARBA00022737"/>
    </source>
</evidence>
<dbReference type="Pfam" id="PF23096">
    <property type="entry name" value="HEAT_PSME4"/>
    <property type="match status" value="1"/>
</dbReference>
<evidence type="ECO:0000256" key="6">
    <source>
        <dbReference type="ARBA" id="ARBA00022763"/>
    </source>
</evidence>
<evidence type="ECO:0000259" key="11">
    <source>
        <dbReference type="Pfam" id="PF23096"/>
    </source>
</evidence>
<protein>
    <recommendedName>
        <fullName evidence="14">ARM repeat-containing protein</fullName>
    </recommendedName>
</protein>
<dbReference type="InterPro" id="IPR035309">
    <property type="entry name" value="PSME4"/>
</dbReference>
<comment type="caution">
    <text evidence="12">The sequence shown here is derived from an EMBL/GenBank/DDBJ whole genome shotgun (WGS) entry which is preliminary data.</text>
</comment>
<evidence type="ECO:0000256" key="2">
    <source>
        <dbReference type="ARBA" id="ARBA00004496"/>
    </source>
</evidence>
<keyword evidence="13" id="KW-1185">Reference proteome</keyword>
<dbReference type="GO" id="GO:0005829">
    <property type="term" value="C:cytosol"/>
    <property type="evidence" value="ECO:0007669"/>
    <property type="project" value="TreeGrafter"/>
</dbReference>
<dbReference type="GO" id="GO:0016607">
    <property type="term" value="C:nuclear speck"/>
    <property type="evidence" value="ECO:0007669"/>
    <property type="project" value="UniProtKB-SubCell"/>
</dbReference>
<dbReference type="GO" id="GO:0010499">
    <property type="term" value="P:proteasomal ubiquitin-independent protein catabolic process"/>
    <property type="evidence" value="ECO:0007669"/>
    <property type="project" value="TreeGrafter"/>
</dbReference>
<dbReference type="InterPro" id="IPR011989">
    <property type="entry name" value="ARM-like"/>
</dbReference>
<dbReference type="InterPro" id="IPR021843">
    <property type="entry name" value="PSME4_C"/>
</dbReference>
<dbReference type="PANTHER" id="PTHR32170">
    <property type="entry name" value="PROTEASOME ACTIVATOR COMPLEX SUBUNIT 4"/>
    <property type="match status" value="1"/>
</dbReference>
<comment type="similarity">
    <text evidence="3">Belongs to the BLM10 family.</text>
</comment>
<evidence type="ECO:0000256" key="4">
    <source>
        <dbReference type="ARBA" id="ARBA00022490"/>
    </source>
</evidence>
<evidence type="ECO:0000313" key="13">
    <source>
        <dbReference type="Proteomes" id="UP001295794"/>
    </source>
</evidence>
<comment type="subcellular location">
    <subcellularLocation>
        <location evidence="2">Cytoplasm</location>
    </subcellularLocation>
    <subcellularLocation>
        <location evidence="1">Nucleus speckle</location>
    </subcellularLocation>
</comment>